<dbReference type="EMBL" id="JANRMS010002860">
    <property type="protein sequence ID" value="KAJ3520602.1"/>
    <property type="molecule type" value="Genomic_DNA"/>
</dbReference>
<accession>A0ACC1RJN1</accession>
<proteinExistence type="predicted"/>
<reference evidence="1" key="1">
    <citation type="submission" date="2022-08" db="EMBL/GenBank/DDBJ databases">
        <title>Genome Sequence of Fusarium decemcellulare.</title>
        <authorList>
            <person name="Buettner E."/>
        </authorList>
    </citation>
    <scope>NUCLEOTIDE SEQUENCE</scope>
    <source>
        <strain evidence="1">Babe19</strain>
    </source>
</reference>
<gene>
    <name evidence="1" type="ORF">NM208_g13645</name>
</gene>
<comment type="caution">
    <text evidence="1">The sequence shown here is derived from an EMBL/GenBank/DDBJ whole genome shotgun (WGS) entry which is preliminary data.</text>
</comment>
<sequence>MAITFPILLLFGAAIAQTCYYPNGSKATDKKYQPCGNANTTYSICCALGEGDRCLRNGLCSYPDHYYYRAACQDKDWSGCQEVCPGKKNGTWVQVKQCASNEFCCNLDSNKDCCSSNAERFSLDSPKPSTDTSDSSSSTSTPVGAIAGGVVGGIVAIALVLGLIWWFSRRKKKQTETSAPLKGAYDGEDTTSKTSDGSLSAQQPLVEADAGPEAVLVESDARPVQPRRVHELPA</sequence>
<evidence type="ECO:0000313" key="1">
    <source>
        <dbReference type="EMBL" id="KAJ3520602.1"/>
    </source>
</evidence>
<protein>
    <submittedName>
        <fullName evidence="1">Uncharacterized protein</fullName>
    </submittedName>
</protein>
<evidence type="ECO:0000313" key="2">
    <source>
        <dbReference type="Proteomes" id="UP001148629"/>
    </source>
</evidence>
<name>A0ACC1RJN1_9HYPO</name>
<organism evidence="1 2">
    <name type="scientific">Fusarium decemcellulare</name>
    <dbReference type="NCBI Taxonomy" id="57161"/>
    <lineage>
        <taxon>Eukaryota</taxon>
        <taxon>Fungi</taxon>
        <taxon>Dikarya</taxon>
        <taxon>Ascomycota</taxon>
        <taxon>Pezizomycotina</taxon>
        <taxon>Sordariomycetes</taxon>
        <taxon>Hypocreomycetidae</taxon>
        <taxon>Hypocreales</taxon>
        <taxon>Nectriaceae</taxon>
        <taxon>Fusarium</taxon>
        <taxon>Fusarium decemcellulare species complex</taxon>
    </lineage>
</organism>
<keyword evidence="2" id="KW-1185">Reference proteome</keyword>
<dbReference type="Proteomes" id="UP001148629">
    <property type="component" value="Unassembled WGS sequence"/>
</dbReference>